<dbReference type="SUPFAM" id="SSF74653">
    <property type="entry name" value="TolA/TonB C-terminal domain"/>
    <property type="match status" value="4"/>
</dbReference>
<dbReference type="GO" id="GO:0031992">
    <property type="term" value="F:energy transducer activity"/>
    <property type="evidence" value="ECO:0007669"/>
    <property type="project" value="TreeGrafter"/>
</dbReference>
<dbReference type="PANTHER" id="PTHR33446:SF2">
    <property type="entry name" value="PROTEIN TONB"/>
    <property type="match status" value="1"/>
</dbReference>
<dbReference type="PANTHER" id="PTHR33446">
    <property type="entry name" value="PROTEIN TONB-RELATED"/>
    <property type="match status" value="1"/>
</dbReference>
<protein>
    <recommendedName>
        <fullName evidence="2">TonB C-terminal domain-containing protein</fullName>
    </recommendedName>
</protein>
<organism evidence="3 4">
    <name type="scientific">Hymenobacter nivis</name>
    <dbReference type="NCBI Taxonomy" id="1850093"/>
    <lineage>
        <taxon>Bacteria</taxon>
        <taxon>Pseudomonadati</taxon>
        <taxon>Bacteroidota</taxon>
        <taxon>Cytophagia</taxon>
        <taxon>Cytophagales</taxon>
        <taxon>Hymenobacteraceae</taxon>
        <taxon>Hymenobacter</taxon>
    </lineage>
</organism>
<dbReference type="Gene3D" id="3.30.1150.10">
    <property type="match status" value="4"/>
</dbReference>
<reference evidence="3 4" key="1">
    <citation type="journal article" date="2019" name="Environ. Microbiol.">
        <title>Species interactions and distinct microbial communities in high Arctic permafrost affected cryosols are associated with the CH4 and CO2 gas fluxes.</title>
        <authorList>
            <person name="Altshuler I."/>
            <person name="Hamel J."/>
            <person name="Turney S."/>
            <person name="Magnuson E."/>
            <person name="Levesque R."/>
            <person name="Greer C."/>
            <person name="Whyte L.G."/>
        </authorList>
    </citation>
    <scope>NUCLEOTIDE SEQUENCE [LARGE SCALE GENOMIC DNA]</scope>
    <source>
        <strain evidence="3 4">S9.2P</strain>
    </source>
</reference>
<accession>A0A502GM64</accession>
<evidence type="ECO:0000256" key="1">
    <source>
        <dbReference type="SAM" id="SignalP"/>
    </source>
</evidence>
<dbReference type="GO" id="GO:0098797">
    <property type="term" value="C:plasma membrane protein complex"/>
    <property type="evidence" value="ECO:0007669"/>
    <property type="project" value="TreeGrafter"/>
</dbReference>
<feature type="signal peptide" evidence="1">
    <location>
        <begin position="1"/>
        <end position="23"/>
    </location>
</feature>
<proteinExistence type="predicted"/>
<feature type="chain" id="PRO_5021297414" description="TonB C-terminal domain-containing protein" evidence="1">
    <location>
        <begin position="24"/>
        <end position="528"/>
    </location>
</feature>
<dbReference type="GO" id="GO:0055085">
    <property type="term" value="P:transmembrane transport"/>
    <property type="evidence" value="ECO:0007669"/>
    <property type="project" value="InterPro"/>
</dbReference>
<evidence type="ECO:0000313" key="4">
    <source>
        <dbReference type="Proteomes" id="UP000317646"/>
    </source>
</evidence>
<name>A0A502GM64_9BACT</name>
<evidence type="ECO:0000313" key="3">
    <source>
        <dbReference type="EMBL" id="TPG62390.1"/>
    </source>
</evidence>
<dbReference type="InterPro" id="IPR037682">
    <property type="entry name" value="TonB_C"/>
</dbReference>
<dbReference type="Proteomes" id="UP000317646">
    <property type="component" value="Unassembled WGS sequence"/>
</dbReference>
<evidence type="ECO:0000259" key="2">
    <source>
        <dbReference type="Pfam" id="PF03544"/>
    </source>
</evidence>
<keyword evidence="4" id="KW-1185">Reference proteome</keyword>
<feature type="domain" description="TonB C-terminal" evidence="2">
    <location>
        <begin position="199"/>
        <end position="263"/>
    </location>
</feature>
<keyword evidence="1" id="KW-0732">Signal</keyword>
<dbReference type="Pfam" id="PF03544">
    <property type="entry name" value="TonB_C"/>
    <property type="match status" value="3"/>
</dbReference>
<dbReference type="AlphaFoldDB" id="A0A502GM64"/>
<comment type="caution">
    <text evidence="3">The sequence shown here is derived from an EMBL/GenBank/DDBJ whole genome shotgun (WGS) entry which is preliminary data.</text>
</comment>
<feature type="domain" description="TonB C-terminal" evidence="2">
    <location>
        <begin position="448"/>
        <end position="506"/>
    </location>
</feature>
<dbReference type="EMBL" id="RCYZ01000009">
    <property type="protein sequence ID" value="TPG62390.1"/>
    <property type="molecule type" value="Genomic_DNA"/>
</dbReference>
<gene>
    <name evidence="3" type="ORF">EAH73_19545</name>
</gene>
<feature type="domain" description="TonB C-terminal" evidence="2">
    <location>
        <begin position="70"/>
        <end position="133"/>
    </location>
</feature>
<sequence>MSFCRRTGALGVLLLATGPAARAQFMMQYTLGGDGPEVHYEMPRLPGSQGSQTDVIHQIQRALVLPASAADGYVRVAFAVGPDGAVHDAKMVKGISPGVDAAVLAAVAQLPRFTPATRNGTPIEQRFELGIPFVGPRHVYAPGELHLGPSGYPLPQAPRPDSAQVVEIMQGFSQQLDDPTYAARFRAAAEAVQRALVVPAEVRSGKVEGQVLVHLTVGPSGVPYSVRLANSLSPAADAAVAAAVGQLPRFAPNQHKGQPAAAAMDFLVTVVSPTHVYSDSEMAQPAEFPAPGLDEYVSQNLRLPAEVQNHSRWGDVGIDCVVGTDGRVRNAAVALPLSPVCDTAALRLVRALPAWTPARNAQGQAAPVRKFLKISFPYTGSEASVEDLRRETLNRFSTLDIDDGWAPGQQTYTGAAQMPQPPGGGGAAAVVAAIRQRLMLPAGPACRAGRVVVAFTVEITGTPTGAYVVQGLDERCDAAVLAAVRRLPRFAPGRLKNGQLVRVLYAVAVPLAAPAPVPSARRGPQRAK</sequence>
<dbReference type="InterPro" id="IPR051045">
    <property type="entry name" value="TonB-dependent_transducer"/>
</dbReference>